<dbReference type="AlphaFoldDB" id="A0A9N9CDK9"/>
<dbReference type="InterPro" id="IPR036748">
    <property type="entry name" value="MTH938-like_sf"/>
</dbReference>
<dbReference type="PROSITE" id="PS50011">
    <property type="entry name" value="PROTEIN_KINASE_DOM"/>
    <property type="match status" value="1"/>
</dbReference>
<comment type="similarity">
    <text evidence="10">Belongs to the protein kinase superfamily. Ser/Thr protein kinase family. CK2 subfamily.</text>
</comment>
<dbReference type="InterPro" id="IPR005612">
    <property type="entry name" value="CCAAT-binding_factor"/>
</dbReference>
<dbReference type="SUPFAM" id="SSF64076">
    <property type="entry name" value="MTH938-like"/>
    <property type="match status" value="1"/>
</dbReference>
<dbReference type="GO" id="GO:0106310">
    <property type="term" value="F:protein serine kinase activity"/>
    <property type="evidence" value="ECO:0007669"/>
    <property type="project" value="UniProtKB-UniRule"/>
</dbReference>
<evidence type="ECO:0000256" key="2">
    <source>
        <dbReference type="ARBA" id="ARBA00022527"/>
    </source>
</evidence>
<dbReference type="GO" id="GO:0006974">
    <property type="term" value="P:DNA damage response"/>
    <property type="evidence" value="ECO:0007669"/>
    <property type="project" value="TreeGrafter"/>
</dbReference>
<dbReference type="GO" id="GO:0051726">
    <property type="term" value="P:regulation of cell cycle"/>
    <property type="evidence" value="ECO:0007669"/>
    <property type="project" value="TreeGrafter"/>
</dbReference>
<accession>A0A9N9CDK9</accession>
<feature type="region of interest" description="Disordered" evidence="11">
    <location>
        <begin position="832"/>
        <end position="870"/>
    </location>
</feature>
<dbReference type="CDD" id="cd14132">
    <property type="entry name" value="STKc_CK2_alpha"/>
    <property type="match status" value="1"/>
</dbReference>
<proteinExistence type="inferred from homology"/>
<dbReference type="EC" id="2.7.11.1" evidence="10"/>
<dbReference type="GO" id="GO:0005634">
    <property type="term" value="C:nucleus"/>
    <property type="evidence" value="ECO:0007669"/>
    <property type="project" value="UniProtKB-SubCell"/>
</dbReference>
<keyword evidence="4 9" id="KW-0547">Nucleotide-binding</keyword>
<dbReference type="PROSITE" id="PS00108">
    <property type="entry name" value="PROTEIN_KINASE_ST"/>
    <property type="match status" value="1"/>
</dbReference>
<evidence type="ECO:0000256" key="11">
    <source>
        <dbReference type="SAM" id="MobiDB-lite"/>
    </source>
</evidence>
<dbReference type="Gene3D" id="3.30.200.20">
    <property type="entry name" value="Phosphorylase Kinase, domain 1"/>
    <property type="match status" value="1"/>
</dbReference>
<evidence type="ECO:0000256" key="3">
    <source>
        <dbReference type="ARBA" id="ARBA00022679"/>
    </source>
</evidence>
<evidence type="ECO:0000256" key="10">
    <source>
        <dbReference type="RuleBase" id="RU369118"/>
    </source>
</evidence>
<organism evidence="14 15">
    <name type="scientific">Diversispora eburnea</name>
    <dbReference type="NCBI Taxonomy" id="1213867"/>
    <lineage>
        <taxon>Eukaryota</taxon>
        <taxon>Fungi</taxon>
        <taxon>Fungi incertae sedis</taxon>
        <taxon>Mucoromycota</taxon>
        <taxon>Glomeromycotina</taxon>
        <taxon>Glomeromycetes</taxon>
        <taxon>Diversisporales</taxon>
        <taxon>Diversisporaceae</taxon>
        <taxon>Diversispora</taxon>
    </lineage>
</organism>
<feature type="transmembrane region" description="Helical" evidence="12">
    <location>
        <begin position="611"/>
        <end position="629"/>
    </location>
</feature>
<feature type="transmembrane region" description="Helical" evidence="12">
    <location>
        <begin position="660"/>
        <end position="681"/>
    </location>
</feature>
<dbReference type="GO" id="GO:0005524">
    <property type="term" value="F:ATP binding"/>
    <property type="evidence" value="ECO:0007669"/>
    <property type="project" value="UniProtKB-UniRule"/>
</dbReference>
<dbReference type="InterPro" id="IPR000719">
    <property type="entry name" value="Prot_kinase_dom"/>
</dbReference>
<keyword evidence="12" id="KW-0812">Transmembrane</keyword>
<comment type="similarity">
    <text evidence="1">Belongs to the CBF/MAK21 family.</text>
</comment>
<feature type="binding site" evidence="9">
    <location>
        <position position="66"/>
    </location>
    <ligand>
        <name>ATP</name>
        <dbReference type="ChEBI" id="CHEBI:30616"/>
    </ligand>
</feature>
<evidence type="ECO:0000313" key="15">
    <source>
        <dbReference type="Proteomes" id="UP000789706"/>
    </source>
</evidence>
<evidence type="ECO:0000256" key="9">
    <source>
        <dbReference type="PROSITE-ProRule" id="PRU10141"/>
    </source>
</evidence>
<dbReference type="GO" id="GO:0005829">
    <property type="term" value="C:cytosol"/>
    <property type="evidence" value="ECO:0007669"/>
    <property type="project" value="TreeGrafter"/>
</dbReference>
<dbReference type="GO" id="GO:0006356">
    <property type="term" value="P:regulation of transcription by RNA polymerase I"/>
    <property type="evidence" value="ECO:0007669"/>
    <property type="project" value="TreeGrafter"/>
</dbReference>
<reference evidence="14" key="1">
    <citation type="submission" date="2021-06" db="EMBL/GenBank/DDBJ databases">
        <authorList>
            <person name="Kallberg Y."/>
            <person name="Tangrot J."/>
            <person name="Rosling A."/>
        </authorList>
    </citation>
    <scope>NUCLEOTIDE SEQUENCE</scope>
    <source>
        <strain evidence="14">AZ414A</strain>
    </source>
</reference>
<comment type="catalytic activity">
    <reaction evidence="8 10">
        <text>L-seryl-[protein] + ATP = O-phospho-L-seryl-[protein] + ADP + H(+)</text>
        <dbReference type="Rhea" id="RHEA:17989"/>
        <dbReference type="Rhea" id="RHEA-COMP:9863"/>
        <dbReference type="Rhea" id="RHEA-COMP:11604"/>
        <dbReference type="ChEBI" id="CHEBI:15378"/>
        <dbReference type="ChEBI" id="CHEBI:29999"/>
        <dbReference type="ChEBI" id="CHEBI:30616"/>
        <dbReference type="ChEBI" id="CHEBI:83421"/>
        <dbReference type="ChEBI" id="CHEBI:456216"/>
        <dbReference type="EC" id="2.7.11.1"/>
    </reaction>
</comment>
<dbReference type="PROSITE" id="PS00107">
    <property type="entry name" value="PROTEIN_KINASE_ATP"/>
    <property type="match status" value="1"/>
</dbReference>
<keyword evidence="2 10" id="KW-0723">Serine/threonine-protein kinase</keyword>
<dbReference type="InterPro" id="IPR011009">
    <property type="entry name" value="Kinase-like_dom_sf"/>
</dbReference>
<comment type="function">
    <text evidence="10">Catalytic subunit of a constitutively active serine/threonine-protein kinase complex that phosphorylates a large number of substrates containing acidic residues C-terminal to the phosphorylated serine or threonine.</text>
</comment>
<evidence type="ECO:0000256" key="1">
    <source>
        <dbReference type="ARBA" id="ARBA00007797"/>
    </source>
</evidence>
<evidence type="ECO:0000259" key="13">
    <source>
        <dbReference type="PROSITE" id="PS50011"/>
    </source>
</evidence>
<evidence type="ECO:0000256" key="7">
    <source>
        <dbReference type="ARBA" id="ARBA00047899"/>
    </source>
</evidence>
<keyword evidence="3 10" id="KW-0808">Transferase</keyword>
<protein>
    <recommendedName>
        <fullName evidence="10">Casein kinase II subunit alpha</fullName>
        <shortName evidence="10">CK II alpha</shortName>
        <ecNumber evidence="10">2.7.11.1</ecNumber>
    </recommendedName>
</protein>
<keyword evidence="12" id="KW-1133">Transmembrane helix</keyword>
<comment type="catalytic activity">
    <reaction evidence="7 10">
        <text>L-threonyl-[protein] + ATP = O-phospho-L-threonyl-[protein] + ADP + H(+)</text>
        <dbReference type="Rhea" id="RHEA:46608"/>
        <dbReference type="Rhea" id="RHEA-COMP:11060"/>
        <dbReference type="Rhea" id="RHEA-COMP:11605"/>
        <dbReference type="ChEBI" id="CHEBI:15378"/>
        <dbReference type="ChEBI" id="CHEBI:30013"/>
        <dbReference type="ChEBI" id="CHEBI:30616"/>
        <dbReference type="ChEBI" id="CHEBI:61977"/>
        <dbReference type="ChEBI" id="CHEBI:456216"/>
        <dbReference type="EC" id="2.7.11.1"/>
    </reaction>
</comment>
<dbReference type="GO" id="GO:0006359">
    <property type="term" value="P:regulation of transcription by RNA polymerase III"/>
    <property type="evidence" value="ECO:0007669"/>
    <property type="project" value="TreeGrafter"/>
</dbReference>
<dbReference type="InterPro" id="IPR008271">
    <property type="entry name" value="Ser/Thr_kinase_AS"/>
</dbReference>
<sequence length="1032" mass="120321">MSYTSVARLYANVNQNMPREYWDYDNLQVQWGVQDNYEIVRKIGRGKYSEVFEGVNIMNSEKCVIKVLKPVKKKKIKREIKILQNLAGGPNIISLLDVVRDPQSKTPSLIFEYVNNTDFKVLYPKFTDYDVRFYIYELLKALDYCHSKGIMHRDVKPHNVMIDHEKRKLRLIDWGLAEFYHPGTEYNVRVASRYFKGPELLVDFQEYDYSLDMWSLGCMFASMIFRKEPFFHGHDNYDQLVKIAKVLGTDELFTYLDKYDIELDTQYDDILGRYPRKQWNKFITNENQKFVSKEAIDFLDKLLRYDHQERLTPVEAMEHAYFETNSLNKDEVTTSEIKELECGIFKSKSNYNNFEALLEYTEHESPIVIHASIHALHRSFLPLLSKGELQKPKRTTKKSKAVVMIWLRENYVRYVNKLCSLLEHEEPALQIPALNILLDLLKTESTYLTASSGSHHFSNNHYYRIVEGLIDNENFNEQLKEEFCEKYWNIYDDLRFYFLKDASGKPKDKSGPVSKKKRKEEKKPDDAKLNNLMENTLSILEGLRKIPTIPSEINNFWTVHPAPVFSDCWLALLKLPMTQESYKKVLLIIHKKIIPHMSQPTMLMDFLTESYNAGGAISILALNGLFTLISEHNLDYPDFYKNLYNLFDRNLMHVKYRARFFRLVDLFLSSTYVSPFILIFYMKMSRLSLTSPPHGIVIIIPMIYNLIRRHPSCMVLIHHPPNSTSSTSDKTDPYDFDEPDPMKSNAIDSSLWEMKTLQNHYFPNIATLAKIFQEKFTKTSYNLEDFLDHTYTSLFETETKRNKSKKNPKKLALAFEKPKLVFPVTRKSFNNTTPKTRFHIKSPNYDEKKEKNNPSPPPAQNLEKPPVSDTIVPTPMSTAFHNMFDDTFTSSWTMVRKVTKNGFITTNDLYIRGPVILLNGEIFLWDVPQGVGFGHGKDRLGGVFNEWKEDFLKIYEIITPKPELLIFGTGKTFVPIPLEIRNYIHRLGMQIDSLDTDNAVSTFNILIEEGRNVSTALLPIRPTSARTGKPLI</sequence>
<dbReference type="PANTHER" id="PTHR24054:SF0">
    <property type="entry name" value="CASEIN KINASE II SUBUNIT ALPHA"/>
    <property type="match status" value="1"/>
</dbReference>
<dbReference type="FunFam" id="3.30.200.20:FF:000088">
    <property type="entry name" value="Casein kinase II subunit alpha"/>
    <property type="match status" value="1"/>
</dbReference>
<keyword evidence="5 10" id="KW-0418">Kinase</keyword>
<dbReference type="SUPFAM" id="SSF56112">
    <property type="entry name" value="Protein kinase-like (PK-like)"/>
    <property type="match status" value="1"/>
</dbReference>
<dbReference type="OrthoDB" id="10254671at2759"/>
<comment type="subunit">
    <text evidence="10">Heterotetramer.</text>
</comment>
<dbReference type="Proteomes" id="UP000789706">
    <property type="component" value="Unassembled WGS sequence"/>
</dbReference>
<dbReference type="PANTHER" id="PTHR24054">
    <property type="entry name" value="CASEIN KINASE II SUBUNIT ALPHA"/>
    <property type="match status" value="1"/>
</dbReference>
<keyword evidence="10" id="KW-0539">Nucleus</keyword>
<keyword evidence="6 9" id="KW-0067">ATP-binding</keyword>
<dbReference type="Gene3D" id="1.10.510.10">
    <property type="entry name" value="Transferase(Phosphotransferase) domain 1"/>
    <property type="match status" value="1"/>
</dbReference>
<evidence type="ECO:0000256" key="12">
    <source>
        <dbReference type="SAM" id="Phobius"/>
    </source>
</evidence>
<dbReference type="FunFam" id="1.10.510.10:FF:000059">
    <property type="entry name" value="Casein kinase II subunit alpha"/>
    <property type="match status" value="1"/>
</dbReference>
<dbReference type="InterPro" id="IPR017441">
    <property type="entry name" value="Protein_kinase_ATP_BS"/>
</dbReference>
<dbReference type="Pfam" id="PF03914">
    <property type="entry name" value="CBF"/>
    <property type="match status" value="1"/>
</dbReference>
<evidence type="ECO:0000256" key="4">
    <source>
        <dbReference type="ARBA" id="ARBA00022741"/>
    </source>
</evidence>
<dbReference type="SMART" id="SM00220">
    <property type="entry name" value="S_TKc"/>
    <property type="match status" value="1"/>
</dbReference>
<gene>
    <name evidence="14" type="ORF">DEBURN_LOCUS9318</name>
</gene>
<comment type="caution">
    <text evidence="14">The sequence shown here is derived from an EMBL/GenBank/DDBJ whole genome shotgun (WGS) entry which is preliminary data.</text>
</comment>
<dbReference type="GO" id="GO:0005956">
    <property type="term" value="C:protein kinase CK2 complex"/>
    <property type="evidence" value="ECO:0007669"/>
    <property type="project" value="TreeGrafter"/>
</dbReference>
<dbReference type="InterPro" id="IPR007523">
    <property type="entry name" value="NDUFAF3/AAMDC"/>
</dbReference>
<dbReference type="InterPro" id="IPR045216">
    <property type="entry name" value="CK2_alpha"/>
</dbReference>
<dbReference type="EMBL" id="CAJVPK010001723">
    <property type="protein sequence ID" value="CAG8596629.1"/>
    <property type="molecule type" value="Genomic_DNA"/>
</dbReference>
<evidence type="ECO:0000313" key="14">
    <source>
        <dbReference type="EMBL" id="CAG8596629.1"/>
    </source>
</evidence>
<dbReference type="GO" id="GO:0004674">
    <property type="term" value="F:protein serine/threonine kinase activity"/>
    <property type="evidence" value="ECO:0007669"/>
    <property type="project" value="UniProtKB-UniRule"/>
</dbReference>
<dbReference type="Gene3D" id="3.40.1230.10">
    <property type="entry name" value="MTH938-like"/>
    <property type="match status" value="1"/>
</dbReference>
<keyword evidence="12" id="KW-0472">Membrane</keyword>
<comment type="subcellular location">
    <subcellularLocation>
        <location evidence="10">Nucleus</location>
    </subcellularLocation>
</comment>
<dbReference type="InterPro" id="IPR016024">
    <property type="entry name" value="ARM-type_fold"/>
</dbReference>
<feature type="region of interest" description="Disordered" evidence="11">
    <location>
        <begin position="504"/>
        <end position="525"/>
    </location>
</feature>
<evidence type="ECO:0000256" key="6">
    <source>
        <dbReference type="ARBA" id="ARBA00022840"/>
    </source>
</evidence>
<dbReference type="SUPFAM" id="SSF48371">
    <property type="entry name" value="ARM repeat"/>
    <property type="match status" value="1"/>
</dbReference>
<dbReference type="Pfam" id="PF04430">
    <property type="entry name" value="DUF498"/>
    <property type="match status" value="1"/>
</dbReference>
<evidence type="ECO:0000256" key="5">
    <source>
        <dbReference type="ARBA" id="ARBA00022777"/>
    </source>
</evidence>
<name>A0A9N9CDK9_9GLOM</name>
<dbReference type="Pfam" id="PF00069">
    <property type="entry name" value="Pkinase"/>
    <property type="match status" value="1"/>
</dbReference>
<keyword evidence="15" id="KW-1185">Reference proteome</keyword>
<feature type="domain" description="Protein kinase" evidence="13">
    <location>
        <begin position="37"/>
        <end position="322"/>
    </location>
</feature>
<evidence type="ECO:0000256" key="8">
    <source>
        <dbReference type="ARBA" id="ARBA00048679"/>
    </source>
</evidence>